<evidence type="ECO:0008006" key="8">
    <source>
        <dbReference type="Google" id="ProtNLM"/>
    </source>
</evidence>
<evidence type="ECO:0000256" key="1">
    <source>
        <dbReference type="ARBA" id="ARBA00004141"/>
    </source>
</evidence>
<keyword evidence="2 5" id="KW-0812">Transmembrane</keyword>
<protein>
    <recommendedName>
        <fullName evidence="8">Mg2+ transporter protein, CorA-like/Zinc transport protein ZntB</fullName>
    </recommendedName>
</protein>
<keyword evidence="3 5" id="KW-1133">Transmembrane helix</keyword>
<sequence>MHELSRHLIHSQETLNAAETTLGSILNSKQWGKTAATEVFQFCHTFVTNLKLRAGAFVARLDNEIGLELHINNLNQLEKVEELLQENRRDGKDVTKFVGYASILFLPGTFISGFFSMSFFDFEDSSWPYARQCWIWFVTAVPITFLGLVCLWWSRTKNSKEGMIWAIIKRISPPGEKS</sequence>
<feature type="transmembrane region" description="Helical" evidence="5">
    <location>
        <begin position="97"/>
        <end position="122"/>
    </location>
</feature>
<dbReference type="GO" id="GO:0016020">
    <property type="term" value="C:membrane"/>
    <property type="evidence" value="ECO:0007669"/>
    <property type="project" value="UniProtKB-SubCell"/>
</dbReference>
<feature type="transmembrane region" description="Helical" evidence="5">
    <location>
        <begin position="134"/>
        <end position="153"/>
    </location>
</feature>
<proteinExistence type="predicted"/>
<dbReference type="Proteomes" id="UP001187682">
    <property type="component" value="Unassembled WGS sequence"/>
</dbReference>
<dbReference type="AlphaFoldDB" id="A0AAE8SSU2"/>
<evidence type="ECO:0000256" key="5">
    <source>
        <dbReference type="SAM" id="Phobius"/>
    </source>
</evidence>
<accession>A0AAE8SSU2</accession>
<evidence type="ECO:0000313" key="6">
    <source>
        <dbReference type="EMBL" id="SPN99770.1"/>
    </source>
</evidence>
<keyword evidence="4 5" id="KW-0472">Membrane</keyword>
<name>A0AAE8SSU2_9PEZI</name>
<dbReference type="Gene3D" id="1.20.58.340">
    <property type="entry name" value="Magnesium transport protein CorA, transmembrane region"/>
    <property type="match status" value="1"/>
</dbReference>
<organism evidence="6 7">
    <name type="scientific">Cephalotrichum gorgonifer</name>
    <dbReference type="NCBI Taxonomy" id="2041049"/>
    <lineage>
        <taxon>Eukaryota</taxon>
        <taxon>Fungi</taxon>
        <taxon>Dikarya</taxon>
        <taxon>Ascomycota</taxon>
        <taxon>Pezizomycotina</taxon>
        <taxon>Sordariomycetes</taxon>
        <taxon>Hypocreomycetidae</taxon>
        <taxon>Microascales</taxon>
        <taxon>Microascaceae</taxon>
        <taxon>Cephalotrichum</taxon>
    </lineage>
</organism>
<evidence type="ECO:0000313" key="7">
    <source>
        <dbReference type="Proteomes" id="UP001187682"/>
    </source>
</evidence>
<keyword evidence="7" id="KW-1185">Reference proteome</keyword>
<evidence type="ECO:0000256" key="3">
    <source>
        <dbReference type="ARBA" id="ARBA00022989"/>
    </source>
</evidence>
<dbReference type="SUPFAM" id="SSF144083">
    <property type="entry name" value="Magnesium transport protein CorA, transmembrane region"/>
    <property type="match status" value="1"/>
</dbReference>
<dbReference type="InterPro" id="IPR045863">
    <property type="entry name" value="CorA_TM1_TM2"/>
</dbReference>
<dbReference type="EMBL" id="ONZQ02000003">
    <property type="protein sequence ID" value="SPN99770.1"/>
    <property type="molecule type" value="Genomic_DNA"/>
</dbReference>
<evidence type="ECO:0000256" key="2">
    <source>
        <dbReference type="ARBA" id="ARBA00022692"/>
    </source>
</evidence>
<comment type="caution">
    <text evidence="6">The sequence shown here is derived from an EMBL/GenBank/DDBJ whole genome shotgun (WGS) entry which is preliminary data.</text>
</comment>
<evidence type="ECO:0000256" key="4">
    <source>
        <dbReference type="ARBA" id="ARBA00023136"/>
    </source>
</evidence>
<gene>
    <name evidence="6" type="ORF">DNG_02621</name>
</gene>
<reference evidence="6" key="1">
    <citation type="submission" date="2018-03" db="EMBL/GenBank/DDBJ databases">
        <authorList>
            <person name="Guldener U."/>
        </authorList>
    </citation>
    <scope>NUCLEOTIDE SEQUENCE</scope>
</reference>
<comment type="subcellular location">
    <subcellularLocation>
        <location evidence="1">Membrane</location>
        <topology evidence="1">Multi-pass membrane protein</topology>
    </subcellularLocation>
</comment>